<evidence type="ECO:0000313" key="2">
    <source>
        <dbReference type="EMBL" id="QBK89835.1"/>
    </source>
</evidence>
<dbReference type="SUPFAM" id="SSF55144">
    <property type="entry name" value="LigT-like"/>
    <property type="match status" value="2"/>
</dbReference>
<dbReference type="InterPro" id="IPR015069">
    <property type="entry name" value="2H-PEstase_DUF1868"/>
</dbReference>
<dbReference type="Gene3D" id="3.90.1140.10">
    <property type="entry name" value="Cyclic phosphodiesterase"/>
    <property type="match status" value="2"/>
</dbReference>
<protein>
    <recommendedName>
        <fullName evidence="1">DUF1868 domain-containing protein</fullName>
    </recommendedName>
</protein>
<gene>
    <name evidence="2" type="ORF">LCPAC101_01180</name>
</gene>
<proteinExistence type="predicted"/>
<dbReference type="Pfam" id="PF08975">
    <property type="entry name" value="2H-phosphodiest"/>
    <property type="match status" value="1"/>
</dbReference>
<dbReference type="EMBL" id="MK500442">
    <property type="protein sequence ID" value="QBK89835.1"/>
    <property type="molecule type" value="Genomic_DNA"/>
</dbReference>
<organism evidence="2">
    <name type="scientific">Pithovirus LCPAC101</name>
    <dbReference type="NCBI Taxonomy" id="2506586"/>
    <lineage>
        <taxon>Viruses</taxon>
        <taxon>Pithoviruses</taxon>
    </lineage>
</organism>
<evidence type="ECO:0000259" key="1">
    <source>
        <dbReference type="Pfam" id="PF08975"/>
    </source>
</evidence>
<reference evidence="2" key="1">
    <citation type="journal article" date="2019" name="MBio">
        <title>Virus Genomes from Deep Sea Sediments Expand the Ocean Megavirome and Support Independent Origins of Viral Gigantism.</title>
        <authorList>
            <person name="Backstrom D."/>
            <person name="Yutin N."/>
            <person name="Jorgensen S.L."/>
            <person name="Dharamshi J."/>
            <person name="Homa F."/>
            <person name="Zaremba-Niedwiedzka K."/>
            <person name="Spang A."/>
            <person name="Wolf Y.I."/>
            <person name="Koonin E.V."/>
            <person name="Ettema T.J."/>
        </authorList>
    </citation>
    <scope>NUCLEOTIDE SEQUENCE</scope>
</reference>
<accession>A0A481Z2W6</accession>
<dbReference type="InterPro" id="IPR009097">
    <property type="entry name" value="Cyclic_Pdiesterase"/>
</dbReference>
<name>A0A481Z2W6_9VIRU</name>
<feature type="domain" description="DUF1868" evidence="1">
    <location>
        <begin position="35"/>
        <end position="92"/>
    </location>
</feature>
<sequence length="307" mass="36440">MNTYINKKVQEQSDFGDISEFIHVLPIAYSDKINIDGSYRNFPGVTVISMCTKETKKYLERITIFLGTSPLSKYYSPLLNSSYHMTVYNIWCQGMTLLPSQKNHYDMMKDEFINKYDGNGRSLYDKFESHYSRNTHYNIGKLNPLMIKGSKYLKNKNISRDRYSDLGIIDNYSTEWLKYKYKFHNSNNIPTPSQNKKDRINVKIKNIVNRGTIQISVSILNNKILDDINDTRYHLTNLFSRDDSKLQFHITLAYRYKNIDPCDEDMVREEIYKMNQLLDKDIITIKSPKMAWFQSMNNYYFEKNKYI</sequence>